<dbReference type="EMBL" id="JAHRIQ010106199">
    <property type="protein sequence ID" value="MEQ2255972.1"/>
    <property type="molecule type" value="Genomic_DNA"/>
</dbReference>
<gene>
    <name evidence="2" type="ORF">ILYODFUR_019337</name>
</gene>
<reference evidence="2 3" key="1">
    <citation type="submission" date="2021-06" db="EMBL/GenBank/DDBJ databases">
        <authorList>
            <person name="Palmer J.M."/>
        </authorList>
    </citation>
    <scope>NUCLEOTIDE SEQUENCE [LARGE SCALE GENOMIC DNA]</scope>
    <source>
        <strain evidence="3">if_2019</strain>
        <tissue evidence="2">Muscle</tissue>
    </source>
</reference>
<evidence type="ECO:0000313" key="2">
    <source>
        <dbReference type="EMBL" id="MEQ2255972.1"/>
    </source>
</evidence>
<organism evidence="2 3">
    <name type="scientific">Ilyodon furcidens</name>
    <name type="common">goldbreast splitfin</name>
    <dbReference type="NCBI Taxonomy" id="33524"/>
    <lineage>
        <taxon>Eukaryota</taxon>
        <taxon>Metazoa</taxon>
        <taxon>Chordata</taxon>
        <taxon>Craniata</taxon>
        <taxon>Vertebrata</taxon>
        <taxon>Euteleostomi</taxon>
        <taxon>Actinopterygii</taxon>
        <taxon>Neopterygii</taxon>
        <taxon>Teleostei</taxon>
        <taxon>Neoteleostei</taxon>
        <taxon>Acanthomorphata</taxon>
        <taxon>Ovalentaria</taxon>
        <taxon>Atherinomorphae</taxon>
        <taxon>Cyprinodontiformes</taxon>
        <taxon>Goodeidae</taxon>
        <taxon>Ilyodon</taxon>
    </lineage>
</organism>
<feature type="region of interest" description="Disordered" evidence="1">
    <location>
        <begin position="38"/>
        <end position="70"/>
    </location>
</feature>
<evidence type="ECO:0000313" key="3">
    <source>
        <dbReference type="Proteomes" id="UP001482620"/>
    </source>
</evidence>
<keyword evidence="3" id="KW-1185">Reference proteome</keyword>
<protein>
    <submittedName>
        <fullName evidence="2">Uncharacterized protein</fullName>
    </submittedName>
</protein>
<sequence>MNENKQETETLQLRDDLNFDIPVPTSKQWHFTVLQSPSRRNHRARVLTPASPVATNKPSATPAESSAFMPVPMSRKGLQEEQRPPVQVLPCLQCSSITPPNLLQLDGLTLAT</sequence>
<comment type="caution">
    <text evidence="2">The sequence shown here is derived from an EMBL/GenBank/DDBJ whole genome shotgun (WGS) entry which is preliminary data.</text>
</comment>
<feature type="compositionally biased region" description="Polar residues" evidence="1">
    <location>
        <begin position="53"/>
        <end position="64"/>
    </location>
</feature>
<name>A0ABV0VGU6_9TELE</name>
<accession>A0ABV0VGU6</accession>
<dbReference type="Proteomes" id="UP001482620">
    <property type="component" value="Unassembled WGS sequence"/>
</dbReference>
<evidence type="ECO:0000256" key="1">
    <source>
        <dbReference type="SAM" id="MobiDB-lite"/>
    </source>
</evidence>
<proteinExistence type="predicted"/>